<feature type="transmembrane region" description="Helical" evidence="2">
    <location>
        <begin position="206"/>
        <end position="225"/>
    </location>
</feature>
<evidence type="ECO:0000256" key="1">
    <source>
        <dbReference type="SAM" id="MobiDB-lite"/>
    </source>
</evidence>
<organism evidence="3 4">
    <name type="scientific">Streptomyces xiangluensis</name>
    <dbReference type="NCBI Taxonomy" id="2665720"/>
    <lineage>
        <taxon>Bacteria</taxon>
        <taxon>Bacillati</taxon>
        <taxon>Actinomycetota</taxon>
        <taxon>Actinomycetes</taxon>
        <taxon>Kitasatosporales</taxon>
        <taxon>Streptomycetaceae</taxon>
        <taxon>Streptomyces</taxon>
    </lineage>
</organism>
<evidence type="ECO:0000256" key="2">
    <source>
        <dbReference type="SAM" id="Phobius"/>
    </source>
</evidence>
<feature type="compositionally biased region" description="Low complexity" evidence="1">
    <location>
        <begin position="480"/>
        <end position="494"/>
    </location>
</feature>
<name>A0ABV8Z3Y2_9ACTN</name>
<sequence>MPTLTEGTELVGEFAGSGYRNPPLLVYRFDGQVIHLPPLLYQTAQILDELSRAAKRPLNGRQLTSRVARELSRTTGRTFRAEHVTFLIDRKLAPLGITTYTDGSQPTVTKSEHPFLGLRFRAALVSERATWFISGLFSWLYRPLILVVAVTAIVASEIWLFSTQNMGQAMAHVMANPAGILLVVLLTLASAAFHEVGHAAACRYGKVPPGAMGCGIYLVWPAFYTDVTNSYRLSKSGRLRTDLGGVYFNGLFILGLVLLYLHTGSPLLLVTFLLVNMEMAQQLLPTLRFDGYYIVSDLVGIPDLFKYVGPILKRTILRRPADERLNALKRWPQIVVTVWVLTVLPAIAIQLGIVFVRLPDLAATAWQTMVTLASGATTGSNPVLGVASACVQILFLLLPLLGLVLILWQLLGLAARVLRKRVANRALRGFLRRIRGRVPAPLWWGGLAAAAAVTLESLVSSPARPSAQLPAVPKATPSDSTPEATASPEASATPSRPPAKAPSSPVPAPERTSIGSGALIALPPPPAVDTARPRPASPRPHPRPEAQAPTSPAPVPAPTSDGTPRKAPATHRADPQTVDSPRLPRRPFMRVCHPPMNLPLPELAPLICR</sequence>
<protein>
    <recommendedName>
        <fullName evidence="5">Peptide zinc metalloprotease protein</fullName>
    </recommendedName>
</protein>
<proteinExistence type="predicted"/>
<feature type="transmembrane region" description="Helical" evidence="2">
    <location>
        <begin position="333"/>
        <end position="356"/>
    </location>
</feature>
<feature type="transmembrane region" description="Helical" evidence="2">
    <location>
        <begin position="140"/>
        <end position="161"/>
    </location>
</feature>
<feature type="compositionally biased region" description="Pro residues" evidence="1">
    <location>
        <begin position="495"/>
        <end position="508"/>
    </location>
</feature>
<evidence type="ECO:0000313" key="3">
    <source>
        <dbReference type="EMBL" id="MFC4471029.1"/>
    </source>
</evidence>
<accession>A0ABV8Z3Y2</accession>
<evidence type="ECO:0000313" key="4">
    <source>
        <dbReference type="Proteomes" id="UP001596012"/>
    </source>
</evidence>
<feature type="transmembrane region" description="Helical" evidence="2">
    <location>
        <begin position="246"/>
        <end position="272"/>
    </location>
</feature>
<feature type="transmembrane region" description="Helical" evidence="2">
    <location>
        <begin position="173"/>
        <end position="194"/>
    </location>
</feature>
<comment type="caution">
    <text evidence="3">The sequence shown here is derived from an EMBL/GenBank/DDBJ whole genome shotgun (WGS) entry which is preliminary data.</text>
</comment>
<keyword evidence="2" id="KW-0812">Transmembrane</keyword>
<feature type="region of interest" description="Disordered" evidence="1">
    <location>
        <begin position="463"/>
        <end position="596"/>
    </location>
</feature>
<feature type="transmembrane region" description="Helical" evidence="2">
    <location>
        <begin position="292"/>
        <end position="312"/>
    </location>
</feature>
<gene>
    <name evidence="3" type="ORF">ACFPH6_42180</name>
</gene>
<feature type="transmembrane region" description="Helical" evidence="2">
    <location>
        <begin position="393"/>
        <end position="418"/>
    </location>
</feature>
<evidence type="ECO:0008006" key="5">
    <source>
        <dbReference type="Google" id="ProtNLM"/>
    </source>
</evidence>
<keyword evidence="4" id="KW-1185">Reference proteome</keyword>
<dbReference type="RefSeq" id="WP_386352677.1">
    <property type="nucleotide sequence ID" value="NZ_JBHSFG010000087.1"/>
</dbReference>
<dbReference type="EMBL" id="JBHSFG010000087">
    <property type="protein sequence ID" value="MFC4471029.1"/>
    <property type="molecule type" value="Genomic_DNA"/>
</dbReference>
<reference evidence="4" key="1">
    <citation type="journal article" date="2019" name="Int. J. Syst. Evol. Microbiol.">
        <title>The Global Catalogue of Microorganisms (GCM) 10K type strain sequencing project: providing services to taxonomists for standard genome sequencing and annotation.</title>
        <authorList>
            <consortium name="The Broad Institute Genomics Platform"/>
            <consortium name="The Broad Institute Genome Sequencing Center for Infectious Disease"/>
            <person name="Wu L."/>
            <person name="Ma J."/>
        </authorList>
    </citation>
    <scope>NUCLEOTIDE SEQUENCE [LARGE SCALE GENOMIC DNA]</scope>
    <source>
        <strain evidence="4">DT43</strain>
    </source>
</reference>
<keyword evidence="2" id="KW-0472">Membrane</keyword>
<dbReference type="Proteomes" id="UP001596012">
    <property type="component" value="Unassembled WGS sequence"/>
</dbReference>
<keyword evidence="2" id="KW-1133">Transmembrane helix</keyword>